<protein>
    <submittedName>
        <fullName evidence="1">Uncharacterized protein</fullName>
    </submittedName>
</protein>
<dbReference type="EMBL" id="JAKRRY010000031">
    <property type="protein sequence ID" value="MCW8348079.1"/>
    <property type="molecule type" value="Genomic_DNA"/>
</dbReference>
<name>A0A9X3HY80_9VIBR</name>
<reference evidence="1" key="1">
    <citation type="submission" date="2022-02" db="EMBL/GenBank/DDBJ databases">
        <title>Vibrio sp. nov, a new bacterium isolated from seawater.</title>
        <authorList>
            <person name="Yuan Y."/>
        </authorList>
    </citation>
    <scope>NUCLEOTIDE SEQUENCE</scope>
    <source>
        <strain evidence="1">ZSDZ65</strain>
    </source>
</reference>
<organism evidence="1 2">
    <name type="scientific">Vibrio qingdaonensis</name>
    <dbReference type="NCBI Taxonomy" id="2829491"/>
    <lineage>
        <taxon>Bacteria</taxon>
        <taxon>Pseudomonadati</taxon>
        <taxon>Pseudomonadota</taxon>
        <taxon>Gammaproteobacteria</taxon>
        <taxon>Vibrionales</taxon>
        <taxon>Vibrionaceae</taxon>
        <taxon>Vibrio</taxon>
    </lineage>
</organism>
<proteinExistence type="predicted"/>
<evidence type="ECO:0000313" key="1">
    <source>
        <dbReference type="EMBL" id="MCW8348079.1"/>
    </source>
</evidence>
<accession>A0A9X3HY80</accession>
<dbReference type="AlphaFoldDB" id="A0A9X3HY80"/>
<evidence type="ECO:0000313" key="2">
    <source>
        <dbReference type="Proteomes" id="UP001155587"/>
    </source>
</evidence>
<keyword evidence="2" id="KW-1185">Reference proteome</keyword>
<dbReference type="Proteomes" id="UP001155587">
    <property type="component" value="Unassembled WGS sequence"/>
</dbReference>
<comment type="caution">
    <text evidence="1">The sequence shown here is derived from an EMBL/GenBank/DDBJ whole genome shotgun (WGS) entry which is preliminary data.</text>
</comment>
<sequence length="67" mass="7648">MDTLDYYVRLNKNGHANVYRDGHLLLGSEVIEIDNMHDENNHFNSEATAIIQLANGQRLDDIKVHGE</sequence>
<dbReference type="RefSeq" id="WP_265676646.1">
    <property type="nucleotide sequence ID" value="NZ_JAKRRY010000031.1"/>
</dbReference>
<gene>
    <name evidence="1" type="ORF">MD535_18990</name>
</gene>